<sequence>MFALATRSAFKAPRSLAVRGFSVSTIQQKDVVSDLYIKELKAYKPTASASADESQVKDLKLPAAPQVPQVDEDLSAQLAAYDAEPEEVAH</sequence>
<reference evidence="1" key="1">
    <citation type="submission" date="2016-04" db="EMBL/GenBank/DDBJ databases">
        <authorList>
            <person name="Evans L.H."/>
            <person name="Alamgir A."/>
            <person name="Owens N."/>
            <person name="Weber N.D."/>
            <person name="Virtaneva K."/>
            <person name="Barbian K."/>
            <person name="Babar A."/>
            <person name="Rosenke K."/>
        </authorList>
    </citation>
    <scope>NUCLEOTIDE SEQUENCE [LARGE SCALE GENOMIC DNA]</scope>
    <source>
        <strain evidence="1">CBS 101.48</strain>
    </source>
</reference>
<proteinExistence type="predicted"/>
<evidence type="ECO:0008006" key="3">
    <source>
        <dbReference type="Google" id="ProtNLM"/>
    </source>
</evidence>
<accession>A0A163LYT1</accession>
<dbReference type="AlphaFoldDB" id="A0A163LYT1"/>
<protein>
    <recommendedName>
        <fullName evidence="3">ATP synthase complex subunit H</fullName>
    </recommendedName>
</protein>
<dbReference type="InterPro" id="IPR019711">
    <property type="entry name" value="ATP_synth_F0_suH"/>
</dbReference>
<name>A0A163LYT1_ABSGL</name>
<dbReference type="STRING" id="4829.A0A163LYT1"/>
<dbReference type="OMA" id="WFDETIF"/>
<evidence type="ECO:0000313" key="1">
    <source>
        <dbReference type="EMBL" id="SAL99658.1"/>
    </source>
</evidence>
<dbReference type="PANTHER" id="PTHR28207:SF1">
    <property type="entry name" value="ATP SYNTHASE SUBUNIT H, MITOCHONDRIAL"/>
    <property type="match status" value="1"/>
</dbReference>
<evidence type="ECO:0000313" key="2">
    <source>
        <dbReference type="Proteomes" id="UP000078561"/>
    </source>
</evidence>
<dbReference type="InParanoid" id="A0A163LYT1"/>
<dbReference type="Proteomes" id="UP000078561">
    <property type="component" value="Unassembled WGS sequence"/>
</dbReference>
<dbReference type="PANTHER" id="PTHR28207">
    <property type="entry name" value="ATP SYNTHASE SUBUNIT H, MITOCHONDRIAL"/>
    <property type="match status" value="1"/>
</dbReference>
<organism evidence="1">
    <name type="scientific">Absidia glauca</name>
    <name type="common">Pin mould</name>
    <dbReference type="NCBI Taxonomy" id="4829"/>
    <lineage>
        <taxon>Eukaryota</taxon>
        <taxon>Fungi</taxon>
        <taxon>Fungi incertae sedis</taxon>
        <taxon>Mucoromycota</taxon>
        <taxon>Mucoromycotina</taxon>
        <taxon>Mucoromycetes</taxon>
        <taxon>Mucorales</taxon>
        <taxon>Cunninghamellaceae</taxon>
        <taxon>Absidia</taxon>
    </lineage>
</organism>
<dbReference type="OrthoDB" id="274752at2759"/>
<keyword evidence="2" id="KW-1185">Reference proteome</keyword>
<dbReference type="FunCoup" id="A0A163LYT1">
    <property type="interactions" value="80"/>
</dbReference>
<gene>
    <name evidence="1" type="primary">ABSGL_05303.1 scaffold 6959</name>
</gene>
<dbReference type="Pfam" id="PF10775">
    <property type="entry name" value="ATP_sub_h"/>
    <property type="match status" value="1"/>
</dbReference>
<dbReference type="GO" id="GO:0046933">
    <property type="term" value="F:proton-transporting ATP synthase activity, rotational mechanism"/>
    <property type="evidence" value="ECO:0007669"/>
    <property type="project" value="TreeGrafter"/>
</dbReference>
<dbReference type="EMBL" id="LT552960">
    <property type="protein sequence ID" value="SAL99658.1"/>
    <property type="molecule type" value="Genomic_DNA"/>
</dbReference>